<dbReference type="EMBL" id="JACGWN010000016">
    <property type="protein sequence ID" value="KAL0394605.1"/>
    <property type="molecule type" value="Genomic_DNA"/>
</dbReference>
<feature type="region of interest" description="Disordered" evidence="1">
    <location>
        <begin position="53"/>
        <end position="116"/>
    </location>
</feature>
<reference evidence="3" key="1">
    <citation type="submission" date="2020-06" db="EMBL/GenBank/DDBJ databases">
        <authorList>
            <person name="Li T."/>
            <person name="Hu X."/>
            <person name="Zhang T."/>
            <person name="Song X."/>
            <person name="Zhang H."/>
            <person name="Dai N."/>
            <person name="Sheng W."/>
            <person name="Hou X."/>
            <person name="Wei L."/>
        </authorList>
    </citation>
    <scope>NUCLEOTIDE SEQUENCE</scope>
    <source>
        <strain evidence="3">KEN1</strain>
        <tissue evidence="3">Leaf</tissue>
    </source>
</reference>
<keyword evidence="2" id="KW-0472">Membrane</keyword>
<proteinExistence type="predicted"/>
<comment type="caution">
    <text evidence="3">The sequence shown here is derived from an EMBL/GenBank/DDBJ whole genome shotgun (WGS) entry which is preliminary data.</text>
</comment>
<evidence type="ECO:0000313" key="3">
    <source>
        <dbReference type="EMBL" id="KAL0394605.1"/>
    </source>
</evidence>
<sequence>MENPGNMTSGQKVPETSGRAQALQVVTSIPPTSTVAVYLVVFITITVTLRRSVVTSRTKSKDSSRMGTYKNTCVGRKLEEPAPTKRKKWTGQRSQSGQPRGLARGGLKMGTKKNRS</sequence>
<name>A0AAW2SR58_9LAMI</name>
<keyword evidence="2" id="KW-0812">Transmembrane</keyword>
<evidence type="ECO:0000256" key="2">
    <source>
        <dbReference type="SAM" id="Phobius"/>
    </source>
</evidence>
<gene>
    <name evidence="3" type="ORF">Slati_4426700</name>
</gene>
<keyword evidence="2" id="KW-1133">Transmembrane helix</keyword>
<feature type="compositionally biased region" description="Polar residues" evidence="1">
    <location>
        <begin position="1"/>
        <end position="11"/>
    </location>
</feature>
<accession>A0AAW2SR58</accession>
<organism evidence="3">
    <name type="scientific">Sesamum latifolium</name>
    <dbReference type="NCBI Taxonomy" id="2727402"/>
    <lineage>
        <taxon>Eukaryota</taxon>
        <taxon>Viridiplantae</taxon>
        <taxon>Streptophyta</taxon>
        <taxon>Embryophyta</taxon>
        <taxon>Tracheophyta</taxon>
        <taxon>Spermatophyta</taxon>
        <taxon>Magnoliopsida</taxon>
        <taxon>eudicotyledons</taxon>
        <taxon>Gunneridae</taxon>
        <taxon>Pentapetalae</taxon>
        <taxon>asterids</taxon>
        <taxon>lamiids</taxon>
        <taxon>Lamiales</taxon>
        <taxon>Pedaliaceae</taxon>
        <taxon>Sesamum</taxon>
    </lineage>
</organism>
<reference evidence="3" key="2">
    <citation type="journal article" date="2024" name="Plant">
        <title>Genomic evolution and insights into agronomic trait innovations of Sesamum species.</title>
        <authorList>
            <person name="Miao H."/>
            <person name="Wang L."/>
            <person name="Qu L."/>
            <person name="Liu H."/>
            <person name="Sun Y."/>
            <person name="Le M."/>
            <person name="Wang Q."/>
            <person name="Wei S."/>
            <person name="Zheng Y."/>
            <person name="Lin W."/>
            <person name="Duan Y."/>
            <person name="Cao H."/>
            <person name="Xiong S."/>
            <person name="Wang X."/>
            <person name="Wei L."/>
            <person name="Li C."/>
            <person name="Ma Q."/>
            <person name="Ju M."/>
            <person name="Zhao R."/>
            <person name="Li G."/>
            <person name="Mu C."/>
            <person name="Tian Q."/>
            <person name="Mei H."/>
            <person name="Zhang T."/>
            <person name="Gao T."/>
            <person name="Zhang H."/>
        </authorList>
    </citation>
    <scope>NUCLEOTIDE SEQUENCE</scope>
    <source>
        <strain evidence="3">KEN1</strain>
    </source>
</reference>
<protein>
    <submittedName>
        <fullName evidence="3">Uncharacterized protein</fullName>
    </submittedName>
</protein>
<feature type="transmembrane region" description="Helical" evidence="2">
    <location>
        <begin position="35"/>
        <end position="53"/>
    </location>
</feature>
<dbReference type="AlphaFoldDB" id="A0AAW2SR58"/>
<feature type="region of interest" description="Disordered" evidence="1">
    <location>
        <begin position="1"/>
        <end position="20"/>
    </location>
</feature>
<evidence type="ECO:0000256" key="1">
    <source>
        <dbReference type="SAM" id="MobiDB-lite"/>
    </source>
</evidence>